<feature type="compositionally biased region" description="Low complexity" evidence="1">
    <location>
        <begin position="144"/>
        <end position="153"/>
    </location>
</feature>
<comment type="caution">
    <text evidence="3">The sequence shown here is derived from an EMBL/GenBank/DDBJ whole genome shotgun (WGS) entry which is preliminary data.</text>
</comment>
<dbReference type="Proteomes" id="UP000807504">
    <property type="component" value="Unassembled WGS sequence"/>
</dbReference>
<evidence type="ECO:0000313" key="3">
    <source>
        <dbReference type="EMBL" id="KAF8785044.1"/>
    </source>
</evidence>
<evidence type="ECO:0000313" key="4">
    <source>
        <dbReference type="Proteomes" id="UP000807504"/>
    </source>
</evidence>
<feature type="chain" id="PRO_5035834465" evidence="2">
    <location>
        <begin position="24"/>
        <end position="223"/>
    </location>
</feature>
<protein>
    <submittedName>
        <fullName evidence="3">Uncharacterized protein</fullName>
    </submittedName>
</protein>
<dbReference type="EMBL" id="JABXBU010000030">
    <property type="protein sequence ID" value="KAF8785044.1"/>
    <property type="molecule type" value="Genomic_DNA"/>
</dbReference>
<feature type="signal peptide" evidence="2">
    <location>
        <begin position="1"/>
        <end position="23"/>
    </location>
</feature>
<evidence type="ECO:0000256" key="1">
    <source>
        <dbReference type="SAM" id="MobiDB-lite"/>
    </source>
</evidence>
<evidence type="ECO:0000256" key="2">
    <source>
        <dbReference type="SAM" id="SignalP"/>
    </source>
</evidence>
<feature type="region of interest" description="Disordered" evidence="1">
    <location>
        <begin position="131"/>
        <end position="177"/>
    </location>
</feature>
<name>A0A8T0F1N7_ARGBR</name>
<proteinExistence type="predicted"/>
<reference evidence="3" key="2">
    <citation type="submission" date="2020-06" db="EMBL/GenBank/DDBJ databases">
        <authorList>
            <person name="Sheffer M."/>
        </authorList>
    </citation>
    <scope>NUCLEOTIDE SEQUENCE</scope>
</reference>
<dbReference type="AlphaFoldDB" id="A0A8T0F1N7"/>
<gene>
    <name evidence="3" type="ORF">HNY73_010640</name>
</gene>
<feature type="region of interest" description="Disordered" evidence="1">
    <location>
        <begin position="196"/>
        <end position="223"/>
    </location>
</feature>
<feature type="compositionally biased region" description="Polar residues" evidence="1">
    <location>
        <begin position="159"/>
        <end position="177"/>
    </location>
</feature>
<keyword evidence="4" id="KW-1185">Reference proteome</keyword>
<reference evidence="3" key="1">
    <citation type="journal article" date="2020" name="bioRxiv">
        <title>Chromosome-level reference genome of the European wasp spider Argiope bruennichi: a resource for studies on range expansion and evolutionary adaptation.</title>
        <authorList>
            <person name="Sheffer M.M."/>
            <person name="Hoppe A."/>
            <person name="Krehenwinkel H."/>
            <person name="Uhl G."/>
            <person name="Kuss A.W."/>
            <person name="Jensen L."/>
            <person name="Jensen C."/>
            <person name="Gillespie R.G."/>
            <person name="Hoff K.J."/>
            <person name="Prost S."/>
        </authorList>
    </citation>
    <scope>NUCLEOTIDE SEQUENCE</scope>
</reference>
<sequence>MLKNITVCFSWCGLIFPFDVVQASFKSFETQEQKEVGASFTEFIRVLKSSFCVGAFDYEASIINRQLEVKISEFVRIAKQGEKTTSSISEADFMHSLEESGSDQASLWSVNSNLVQSTEFKRILGLKESNSFSSDEPVEGIGGKLSRSSSGSKDASKSEQNVSTFSRTSSASLQGRLSRKQLSNSLTLLQTEKLDAENNLSSRHRSKSAVAFQRNLHGKPEMN</sequence>
<accession>A0A8T0F1N7</accession>
<organism evidence="3 4">
    <name type="scientific">Argiope bruennichi</name>
    <name type="common">Wasp spider</name>
    <name type="synonym">Aranea bruennichi</name>
    <dbReference type="NCBI Taxonomy" id="94029"/>
    <lineage>
        <taxon>Eukaryota</taxon>
        <taxon>Metazoa</taxon>
        <taxon>Ecdysozoa</taxon>
        <taxon>Arthropoda</taxon>
        <taxon>Chelicerata</taxon>
        <taxon>Arachnida</taxon>
        <taxon>Araneae</taxon>
        <taxon>Araneomorphae</taxon>
        <taxon>Entelegynae</taxon>
        <taxon>Araneoidea</taxon>
        <taxon>Araneidae</taxon>
        <taxon>Argiope</taxon>
    </lineage>
</organism>
<keyword evidence="2" id="KW-0732">Signal</keyword>